<comment type="caution">
    <text evidence="7">The sequence shown here is derived from an EMBL/GenBank/DDBJ whole genome shotgun (WGS) entry which is preliminary data.</text>
</comment>
<evidence type="ECO:0000256" key="2">
    <source>
        <dbReference type="ARBA" id="ARBA00022475"/>
    </source>
</evidence>
<evidence type="ECO:0000256" key="1">
    <source>
        <dbReference type="ARBA" id="ARBA00004533"/>
    </source>
</evidence>
<keyword evidence="8" id="KW-1185">Reference proteome</keyword>
<dbReference type="GO" id="GO:0016746">
    <property type="term" value="F:acyltransferase activity"/>
    <property type="evidence" value="ECO:0007669"/>
    <property type="project" value="UniProtKB-KW"/>
</dbReference>
<dbReference type="EMBL" id="JBEWLZ010000002">
    <property type="protein sequence ID" value="MET1489172.1"/>
    <property type="molecule type" value="Genomic_DNA"/>
</dbReference>
<evidence type="ECO:0000256" key="4">
    <source>
        <dbReference type="ARBA" id="ARBA00022679"/>
    </source>
</evidence>
<dbReference type="PIRSF" id="PIRSF026649">
    <property type="entry name" value="MsbB"/>
    <property type="match status" value="1"/>
</dbReference>
<dbReference type="PANTHER" id="PTHR30606">
    <property type="entry name" value="LIPID A BIOSYNTHESIS LAUROYL ACYLTRANSFERASE"/>
    <property type="match status" value="1"/>
</dbReference>
<keyword evidence="5" id="KW-0472">Membrane</keyword>
<reference evidence="7 8" key="1">
    <citation type="submission" date="2024-07" db="EMBL/GenBank/DDBJ databases">
        <title>Uliginosibacterium paludis KCTC:42655.</title>
        <authorList>
            <person name="Kim M.K."/>
        </authorList>
    </citation>
    <scope>NUCLEOTIDE SEQUENCE [LARGE SCALE GENOMIC DNA]</scope>
    <source>
        <strain evidence="7 8">KCTC 42655</strain>
    </source>
</reference>
<dbReference type="Proteomes" id="UP001548590">
    <property type="component" value="Unassembled WGS sequence"/>
</dbReference>
<evidence type="ECO:0000256" key="5">
    <source>
        <dbReference type="ARBA" id="ARBA00023136"/>
    </source>
</evidence>
<proteinExistence type="predicted"/>
<dbReference type="InterPro" id="IPR004960">
    <property type="entry name" value="LipA_acyltrans"/>
</dbReference>
<organism evidence="7 8">
    <name type="scientific">Uliginosibacterium paludis</name>
    <dbReference type="NCBI Taxonomy" id="1615952"/>
    <lineage>
        <taxon>Bacteria</taxon>
        <taxon>Pseudomonadati</taxon>
        <taxon>Pseudomonadota</taxon>
        <taxon>Betaproteobacteria</taxon>
        <taxon>Rhodocyclales</taxon>
        <taxon>Zoogloeaceae</taxon>
        <taxon>Uliginosibacterium</taxon>
    </lineage>
</organism>
<keyword evidence="6 7" id="KW-0012">Acyltransferase</keyword>
<evidence type="ECO:0000256" key="6">
    <source>
        <dbReference type="ARBA" id="ARBA00023315"/>
    </source>
</evidence>
<dbReference type="RefSeq" id="WP_345924692.1">
    <property type="nucleotide sequence ID" value="NZ_JBDIVF010000001.1"/>
</dbReference>
<dbReference type="Pfam" id="PF03279">
    <property type="entry name" value="Lip_A_acyltrans"/>
    <property type="match status" value="1"/>
</dbReference>
<keyword evidence="3" id="KW-0997">Cell inner membrane</keyword>
<evidence type="ECO:0000256" key="3">
    <source>
        <dbReference type="ARBA" id="ARBA00022519"/>
    </source>
</evidence>
<evidence type="ECO:0000313" key="8">
    <source>
        <dbReference type="Proteomes" id="UP001548590"/>
    </source>
</evidence>
<name>A0ABV2CMP6_9RHOO</name>
<accession>A0ABV2CMP6</accession>
<dbReference type="PANTHER" id="PTHR30606:SF9">
    <property type="entry name" value="LIPID A BIOSYNTHESIS LAUROYLTRANSFERASE"/>
    <property type="match status" value="1"/>
</dbReference>
<keyword evidence="4" id="KW-0808">Transferase</keyword>
<protein>
    <submittedName>
        <fullName evidence="7">Lipid A biosynthesis acyltransferase</fullName>
    </submittedName>
</protein>
<keyword evidence="2" id="KW-1003">Cell membrane</keyword>
<sequence length="290" mass="33421">MTRIFLAGLWCFHWLPLPVQAFFGWMLGHLLYLAVVPRRRVLLTNLRLCFPEKPEAERRKLARAVCVAVTRSMLERGVLWWASETRIRRLVELNGVETIRRLHAEGKAVVMLVPHFVGLDMAGSRMAMEMDCVSMYSAQNDKLIEKMLLHGRTRFGSQELLSRQDGIRGAVKAMKRGRPFYYLPDLDFGPKESIFVPFFGIQTATVPGLPRIARLADAAVVPLVVRMKPWGQGYVGEFQPPWNNFPTDNVEADTARMNAWIEAEVRKLPEQYYWVHKRFKTRPAGEAKFY</sequence>
<evidence type="ECO:0000313" key="7">
    <source>
        <dbReference type="EMBL" id="MET1489172.1"/>
    </source>
</evidence>
<gene>
    <name evidence="7" type="ORF">ABVT11_05005</name>
</gene>
<comment type="subcellular location">
    <subcellularLocation>
        <location evidence="1">Cell inner membrane</location>
    </subcellularLocation>
</comment>
<dbReference type="CDD" id="cd07984">
    <property type="entry name" value="LPLAT_LABLAT-like"/>
    <property type="match status" value="1"/>
</dbReference>